<reference evidence="2 3" key="1">
    <citation type="submission" date="2019-07" db="EMBL/GenBank/DDBJ databases">
        <title>Whole genome shotgun sequence of Alkalibacterium kapii NBRC 103247.</title>
        <authorList>
            <person name="Hosoyama A."/>
            <person name="Uohara A."/>
            <person name="Ohji S."/>
            <person name="Ichikawa N."/>
        </authorList>
    </citation>
    <scope>NUCLEOTIDE SEQUENCE [LARGE SCALE GENOMIC DNA]</scope>
    <source>
        <strain evidence="2 3">NBRC 103247</strain>
    </source>
</reference>
<dbReference type="EMBL" id="BJUY01000039">
    <property type="protein sequence ID" value="GEK92192.1"/>
    <property type="molecule type" value="Genomic_DNA"/>
</dbReference>
<dbReference type="Proteomes" id="UP000321662">
    <property type="component" value="Unassembled WGS sequence"/>
</dbReference>
<evidence type="ECO:0000313" key="2">
    <source>
        <dbReference type="EMBL" id="GEK92192.1"/>
    </source>
</evidence>
<keyword evidence="3" id="KW-1185">Reference proteome</keyword>
<dbReference type="Gene3D" id="3.40.630.30">
    <property type="match status" value="1"/>
</dbReference>
<accession>A0A511AX41</accession>
<organism evidence="2 3">
    <name type="scientific">Alkalibacterium kapii</name>
    <dbReference type="NCBI Taxonomy" id="426704"/>
    <lineage>
        <taxon>Bacteria</taxon>
        <taxon>Bacillati</taxon>
        <taxon>Bacillota</taxon>
        <taxon>Bacilli</taxon>
        <taxon>Lactobacillales</taxon>
        <taxon>Carnobacteriaceae</taxon>
        <taxon>Alkalibacterium</taxon>
    </lineage>
</organism>
<dbReference type="SUPFAM" id="SSF55729">
    <property type="entry name" value="Acyl-CoA N-acyltransferases (Nat)"/>
    <property type="match status" value="1"/>
</dbReference>
<comment type="caution">
    <text evidence="2">The sequence shown here is derived from an EMBL/GenBank/DDBJ whole genome shotgun (WGS) entry which is preliminary data.</text>
</comment>
<evidence type="ECO:0000259" key="1">
    <source>
        <dbReference type="PROSITE" id="PS51186"/>
    </source>
</evidence>
<keyword evidence="2" id="KW-0808">Transferase</keyword>
<dbReference type="Pfam" id="PF13673">
    <property type="entry name" value="Acetyltransf_10"/>
    <property type="match status" value="1"/>
</dbReference>
<sequence>MIYYLNKGVENLVMWQYKHFQELSAHDFHQIIKERTKTFVVEQGCAYQEVDDIDLRALHLIKKQKNSLKAYARIYKEDNKIKVGRLFVPGEYRNQGHGGELIKTALDYVACHYPNSEVTVQAESFLKGFYEKFGFETVSDLYYEYDIGHYNMTLVKRVPVLQN</sequence>
<dbReference type="InterPro" id="IPR016181">
    <property type="entry name" value="Acyl_CoA_acyltransferase"/>
</dbReference>
<dbReference type="PROSITE" id="PS51186">
    <property type="entry name" value="GNAT"/>
    <property type="match status" value="1"/>
</dbReference>
<protein>
    <submittedName>
        <fullName evidence="2">Acetyltransferase</fullName>
    </submittedName>
</protein>
<proteinExistence type="predicted"/>
<dbReference type="GO" id="GO:0016747">
    <property type="term" value="F:acyltransferase activity, transferring groups other than amino-acyl groups"/>
    <property type="evidence" value="ECO:0007669"/>
    <property type="project" value="InterPro"/>
</dbReference>
<dbReference type="AlphaFoldDB" id="A0A511AX41"/>
<gene>
    <name evidence="2" type="ORF">AKA01nite_18140</name>
</gene>
<dbReference type="InterPro" id="IPR000182">
    <property type="entry name" value="GNAT_dom"/>
</dbReference>
<feature type="domain" description="N-acetyltransferase" evidence="1">
    <location>
        <begin position="18"/>
        <end position="157"/>
    </location>
</feature>
<name>A0A511AX41_9LACT</name>
<evidence type="ECO:0000313" key="3">
    <source>
        <dbReference type="Proteomes" id="UP000321662"/>
    </source>
</evidence>